<keyword evidence="4" id="KW-0808">Transferase</keyword>
<feature type="domain" description="Glycosyltransferase 2-like" evidence="9">
    <location>
        <begin position="22"/>
        <end position="185"/>
    </location>
</feature>
<dbReference type="Pfam" id="PF00535">
    <property type="entry name" value="Glycos_transf_2"/>
    <property type="match status" value="1"/>
</dbReference>
<dbReference type="InterPro" id="IPR001173">
    <property type="entry name" value="Glyco_trans_2-like"/>
</dbReference>
<dbReference type="InterPro" id="IPR029044">
    <property type="entry name" value="Nucleotide-diphossugar_trans"/>
</dbReference>
<evidence type="ECO:0000256" key="5">
    <source>
        <dbReference type="ARBA" id="ARBA00022692"/>
    </source>
</evidence>
<dbReference type="FunFam" id="3.90.550.10:FF:000079">
    <property type="entry name" value="Probable glycosyl transferase"/>
    <property type="match status" value="1"/>
</dbReference>
<evidence type="ECO:0000313" key="10">
    <source>
        <dbReference type="EMBL" id="KKN45562.1"/>
    </source>
</evidence>
<keyword evidence="7 8" id="KW-0472">Membrane</keyword>
<evidence type="ECO:0000256" key="6">
    <source>
        <dbReference type="ARBA" id="ARBA00022989"/>
    </source>
</evidence>
<dbReference type="PANTHER" id="PTHR48090:SF1">
    <property type="entry name" value="PROPHAGE BACTOPRENOL GLUCOSYL TRANSFERASE HOMOLOG"/>
    <property type="match status" value="1"/>
</dbReference>
<reference evidence="10" key="1">
    <citation type="journal article" date="2015" name="Nature">
        <title>Complex archaea that bridge the gap between prokaryotes and eukaryotes.</title>
        <authorList>
            <person name="Spang A."/>
            <person name="Saw J.H."/>
            <person name="Jorgensen S.L."/>
            <person name="Zaremba-Niedzwiedzka K."/>
            <person name="Martijn J."/>
            <person name="Lind A.E."/>
            <person name="van Eijk R."/>
            <person name="Schleper C."/>
            <person name="Guy L."/>
            <person name="Ettema T.J."/>
        </authorList>
    </citation>
    <scope>NUCLEOTIDE SEQUENCE</scope>
</reference>
<protein>
    <recommendedName>
        <fullName evidence="9">Glycosyltransferase 2-like domain-containing protein</fullName>
    </recommendedName>
</protein>
<dbReference type="GO" id="GO:0005886">
    <property type="term" value="C:plasma membrane"/>
    <property type="evidence" value="ECO:0007669"/>
    <property type="project" value="UniProtKB-SubCell"/>
</dbReference>
<dbReference type="SUPFAM" id="SSF53448">
    <property type="entry name" value="Nucleotide-diphospho-sugar transferases"/>
    <property type="match status" value="1"/>
</dbReference>
<evidence type="ECO:0000256" key="8">
    <source>
        <dbReference type="SAM" id="Phobius"/>
    </source>
</evidence>
<dbReference type="EMBL" id="LAZR01001381">
    <property type="protein sequence ID" value="KKN45562.1"/>
    <property type="molecule type" value="Genomic_DNA"/>
</dbReference>
<evidence type="ECO:0000256" key="1">
    <source>
        <dbReference type="ARBA" id="ARBA00004651"/>
    </source>
</evidence>
<evidence type="ECO:0000256" key="7">
    <source>
        <dbReference type="ARBA" id="ARBA00023136"/>
    </source>
</evidence>
<feature type="transmembrane region" description="Helical" evidence="8">
    <location>
        <begin position="246"/>
        <end position="267"/>
    </location>
</feature>
<evidence type="ECO:0000256" key="3">
    <source>
        <dbReference type="ARBA" id="ARBA00022676"/>
    </source>
</evidence>
<dbReference type="GO" id="GO:0016757">
    <property type="term" value="F:glycosyltransferase activity"/>
    <property type="evidence" value="ECO:0007669"/>
    <property type="project" value="UniProtKB-KW"/>
</dbReference>
<comment type="caution">
    <text evidence="10">The sequence shown here is derived from an EMBL/GenBank/DDBJ whole genome shotgun (WGS) entry which is preliminary data.</text>
</comment>
<evidence type="ECO:0000256" key="4">
    <source>
        <dbReference type="ARBA" id="ARBA00022679"/>
    </source>
</evidence>
<dbReference type="Gene3D" id="3.90.550.10">
    <property type="entry name" value="Spore Coat Polysaccharide Biosynthesis Protein SpsA, Chain A"/>
    <property type="match status" value="1"/>
</dbReference>
<accession>A0A0F9R899</accession>
<proteinExistence type="predicted"/>
<keyword evidence="2" id="KW-1003">Cell membrane</keyword>
<comment type="subcellular location">
    <subcellularLocation>
        <location evidence="1">Cell membrane</location>
        <topology evidence="1">Multi-pass membrane protein</topology>
    </subcellularLocation>
</comment>
<gene>
    <name evidence="10" type="ORF">LCGC14_0681850</name>
</gene>
<dbReference type="AlphaFoldDB" id="A0A0F9R899"/>
<organism evidence="10">
    <name type="scientific">marine sediment metagenome</name>
    <dbReference type="NCBI Taxonomy" id="412755"/>
    <lineage>
        <taxon>unclassified sequences</taxon>
        <taxon>metagenomes</taxon>
        <taxon>ecological metagenomes</taxon>
    </lineage>
</organism>
<evidence type="ECO:0000259" key="9">
    <source>
        <dbReference type="Pfam" id="PF00535"/>
    </source>
</evidence>
<evidence type="ECO:0000256" key="2">
    <source>
        <dbReference type="ARBA" id="ARBA00022475"/>
    </source>
</evidence>
<sequence length="346" mass="38515">MNNRFEKPIVSSDGPFDKPLLSLVVPLFNERPMLPLFFDRVLPVLAKLDLYWEIVLIDDGSSDGSTQYIRDVIARTPGVRLVKLSRNFGKEAAMTAGLEHAKGDAMIVLDADLQDPPEQIPAMVDCWQSGVDVVLMQRRSRAGETAFKRWSAHLFYRLLNRTSRTNIPVDTGDFRLMSRKAVNALLALQERNRYMKGLFAWIGMPTQVIQYDRESRVAGETKWDYPALVGLALEGLTSFSVSPLRWATMIGLIAASMGAIFGLWIVVKALMLGDATSGYPSLVAIISFLGGIQLMSIGIVGEYVGKTYIESKQRPVYLTDEVIESQDGARQQATRKTTEARHVKAV</sequence>
<feature type="transmembrane region" description="Helical" evidence="8">
    <location>
        <begin position="279"/>
        <end position="304"/>
    </location>
</feature>
<keyword evidence="3" id="KW-0328">Glycosyltransferase</keyword>
<keyword evidence="6 8" id="KW-1133">Transmembrane helix</keyword>
<name>A0A0F9R899_9ZZZZ</name>
<dbReference type="CDD" id="cd04187">
    <property type="entry name" value="DPM1_like_bac"/>
    <property type="match status" value="1"/>
</dbReference>
<dbReference type="InterPro" id="IPR050256">
    <property type="entry name" value="Glycosyltransferase_2"/>
</dbReference>
<dbReference type="PANTHER" id="PTHR48090">
    <property type="entry name" value="UNDECAPRENYL-PHOSPHATE 4-DEOXY-4-FORMAMIDO-L-ARABINOSE TRANSFERASE-RELATED"/>
    <property type="match status" value="1"/>
</dbReference>
<keyword evidence="5 8" id="KW-0812">Transmembrane</keyword>